<dbReference type="InterPro" id="IPR008928">
    <property type="entry name" value="6-hairpin_glycosidase_sf"/>
</dbReference>
<accession>A0A6A6IV37</accession>
<name>A0A6A6IV37_9PLEO</name>
<keyword evidence="2" id="KW-1185">Reference proteome</keyword>
<reference evidence="1" key="1">
    <citation type="journal article" date="2020" name="Stud. Mycol.">
        <title>101 Dothideomycetes genomes: a test case for predicting lifestyles and emergence of pathogens.</title>
        <authorList>
            <person name="Haridas S."/>
            <person name="Albert R."/>
            <person name="Binder M."/>
            <person name="Bloem J."/>
            <person name="Labutti K."/>
            <person name="Salamov A."/>
            <person name="Andreopoulos B."/>
            <person name="Baker S."/>
            <person name="Barry K."/>
            <person name="Bills G."/>
            <person name="Bluhm B."/>
            <person name="Cannon C."/>
            <person name="Castanera R."/>
            <person name="Culley D."/>
            <person name="Daum C."/>
            <person name="Ezra D."/>
            <person name="Gonzalez J."/>
            <person name="Henrissat B."/>
            <person name="Kuo A."/>
            <person name="Liang C."/>
            <person name="Lipzen A."/>
            <person name="Lutzoni F."/>
            <person name="Magnuson J."/>
            <person name="Mondo S."/>
            <person name="Nolan M."/>
            <person name="Ohm R."/>
            <person name="Pangilinan J."/>
            <person name="Park H.-J."/>
            <person name="Ramirez L."/>
            <person name="Alfaro M."/>
            <person name="Sun H."/>
            <person name="Tritt A."/>
            <person name="Yoshinaga Y."/>
            <person name="Zwiers L.-H."/>
            <person name="Turgeon B."/>
            <person name="Goodwin S."/>
            <person name="Spatafora J."/>
            <person name="Crous P."/>
            <person name="Grigoriev I."/>
        </authorList>
    </citation>
    <scope>NUCLEOTIDE SEQUENCE</scope>
    <source>
        <strain evidence="1">CBS 122368</strain>
    </source>
</reference>
<dbReference type="OrthoDB" id="302966at2759"/>
<dbReference type="GeneID" id="54581395"/>
<evidence type="ECO:0000313" key="2">
    <source>
        <dbReference type="Proteomes" id="UP000800094"/>
    </source>
</evidence>
<dbReference type="AlphaFoldDB" id="A0A6A6IV37"/>
<evidence type="ECO:0008006" key="3">
    <source>
        <dbReference type="Google" id="ProtNLM"/>
    </source>
</evidence>
<dbReference type="SUPFAM" id="SSF48208">
    <property type="entry name" value="Six-hairpin glycosidases"/>
    <property type="match status" value="1"/>
</dbReference>
<protein>
    <recommendedName>
        <fullName evidence="3">Six-hairpin glycosidase</fullName>
    </recommendedName>
</protein>
<organism evidence="1 2">
    <name type="scientific">Trematosphaeria pertusa</name>
    <dbReference type="NCBI Taxonomy" id="390896"/>
    <lineage>
        <taxon>Eukaryota</taxon>
        <taxon>Fungi</taxon>
        <taxon>Dikarya</taxon>
        <taxon>Ascomycota</taxon>
        <taxon>Pezizomycotina</taxon>
        <taxon>Dothideomycetes</taxon>
        <taxon>Pleosporomycetidae</taxon>
        <taxon>Pleosporales</taxon>
        <taxon>Massarineae</taxon>
        <taxon>Trematosphaeriaceae</taxon>
        <taxon>Trematosphaeria</taxon>
    </lineage>
</organism>
<dbReference type="RefSeq" id="XP_033688057.1">
    <property type="nucleotide sequence ID" value="XM_033828065.1"/>
</dbReference>
<evidence type="ECO:0000313" key="1">
    <source>
        <dbReference type="EMBL" id="KAF2253053.1"/>
    </source>
</evidence>
<dbReference type="Proteomes" id="UP000800094">
    <property type="component" value="Unassembled WGS sequence"/>
</dbReference>
<proteinExistence type="predicted"/>
<dbReference type="GO" id="GO:0005975">
    <property type="term" value="P:carbohydrate metabolic process"/>
    <property type="evidence" value="ECO:0007669"/>
    <property type="project" value="InterPro"/>
</dbReference>
<dbReference type="EMBL" id="ML987191">
    <property type="protein sequence ID" value="KAF2253053.1"/>
    <property type="molecule type" value="Genomic_DNA"/>
</dbReference>
<sequence>MALTSDKLPRFIAAMQRVYAFPTESTSSSWAPPPASAGHRGRYLWTDAFGVLNFLTLHRVTAQPLYLNHAKSLVTAVHSTLGRTRDLSSYLPGASASNPLAGGLRIGKENATGPDGDGQYHHYLTLWMFALNRLSVTSGEKQYNDQAISLAKAIHPHFMYNRSSSRPRMYWKMSMDLKEPLVRSEGNLDPVDGYVIFRLLQKTDGEDSSVLAEEIQQYKRIVDTKWKNYTSSDALDLGMTLWTAHWEDEVWAQGLVDRAERDIEDFWESAHFRRSTSQRLAFRDFGLALGIKCGLSTRDQKKWTERADSVLKAWEESGLVPESRADHTAGINAEEDLRPISMVMYAAALIPGGDIRTSAWRVEDDWLCGSVKRGLWAKFHAFC</sequence>
<gene>
    <name evidence="1" type="ORF">BU26DRAFT_515436</name>
</gene>